<dbReference type="AlphaFoldDB" id="A0A2P5E030"/>
<organism evidence="1 2">
    <name type="scientific">Trema orientale</name>
    <name type="common">Charcoal tree</name>
    <name type="synonym">Celtis orientalis</name>
    <dbReference type="NCBI Taxonomy" id="63057"/>
    <lineage>
        <taxon>Eukaryota</taxon>
        <taxon>Viridiplantae</taxon>
        <taxon>Streptophyta</taxon>
        <taxon>Embryophyta</taxon>
        <taxon>Tracheophyta</taxon>
        <taxon>Spermatophyta</taxon>
        <taxon>Magnoliopsida</taxon>
        <taxon>eudicotyledons</taxon>
        <taxon>Gunneridae</taxon>
        <taxon>Pentapetalae</taxon>
        <taxon>rosids</taxon>
        <taxon>fabids</taxon>
        <taxon>Rosales</taxon>
        <taxon>Cannabaceae</taxon>
        <taxon>Trema</taxon>
    </lineage>
</organism>
<sequence>MDLGMQRHSHEAAALNPRGCSPMCMAPQPRFHIAAAPASCQLWRRSVKKLQKTQILLVTAPLFTLFFSHVKHEAGKTKTLVAKGS</sequence>
<keyword evidence="2" id="KW-1185">Reference proteome</keyword>
<evidence type="ECO:0000313" key="1">
    <source>
        <dbReference type="EMBL" id="PON78904.1"/>
    </source>
</evidence>
<dbReference type="Proteomes" id="UP000237000">
    <property type="component" value="Unassembled WGS sequence"/>
</dbReference>
<comment type="caution">
    <text evidence="1">The sequence shown here is derived from an EMBL/GenBank/DDBJ whole genome shotgun (WGS) entry which is preliminary data.</text>
</comment>
<protein>
    <submittedName>
        <fullName evidence="1">Uncharacterized protein</fullName>
    </submittedName>
</protein>
<reference evidence="2" key="1">
    <citation type="submission" date="2016-06" db="EMBL/GenBank/DDBJ databases">
        <title>Parallel loss of symbiosis genes in relatives of nitrogen-fixing non-legume Parasponia.</title>
        <authorList>
            <person name="Van Velzen R."/>
            <person name="Holmer R."/>
            <person name="Bu F."/>
            <person name="Rutten L."/>
            <person name="Van Zeijl A."/>
            <person name="Liu W."/>
            <person name="Santuari L."/>
            <person name="Cao Q."/>
            <person name="Sharma T."/>
            <person name="Shen D."/>
            <person name="Roswanjaya Y."/>
            <person name="Wardhani T."/>
            <person name="Kalhor M.S."/>
            <person name="Jansen J."/>
            <person name="Van den Hoogen J."/>
            <person name="Gungor B."/>
            <person name="Hartog M."/>
            <person name="Hontelez J."/>
            <person name="Verver J."/>
            <person name="Yang W.-C."/>
            <person name="Schijlen E."/>
            <person name="Repin R."/>
            <person name="Schilthuizen M."/>
            <person name="Schranz E."/>
            <person name="Heidstra R."/>
            <person name="Miyata K."/>
            <person name="Fedorova E."/>
            <person name="Kohlen W."/>
            <person name="Bisseling T."/>
            <person name="Smit S."/>
            <person name="Geurts R."/>
        </authorList>
    </citation>
    <scope>NUCLEOTIDE SEQUENCE [LARGE SCALE GENOMIC DNA]</scope>
    <source>
        <strain evidence="2">cv. RG33-2</strain>
    </source>
</reference>
<accession>A0A2P5E030</accession>
<dbReference type="InParanoid" id="A0A2P5E030"/>
<evidence type="ECO:0000313" key="2">
    <source>
        <dbReference type="Proteomes" id="UP000237000"/>
    </source>
</evidence>
<gene>
    <name evidence="1" type="ORF">TorRG33x02_236820</name>
</gene>
<dbReference type="EMBL" id="JXTC01000238">
    <property type="protein sequence ID" value="PON78904.1"/>
    <property type="molecule type" value="Genomic_DNA"/>
</dbReference>
<name>A0A2P5E030_TREOI</name>
<proteinExistence type="predicted"/>